<dbReference type="AlphaFoldDB" id="A0A318SAA3"/>
<organism evidence="1 2">
    <name type="scientific">Deinococcus yavapaiensis KR-236</name>
    <dbReference type="NCBI Taxonomy" id="694435"/>
    <lineage>
        <taxon>Bacteria</taxon>
        <taxon>Thermotogati</taxon>
        <taxon>Deinococcota</taxon>
        <taxon>Deinococci</taxon>
        <taxon>Deinococcales</taxon>
        <taxon>Deinococcaceae</taxon>
        <taxon>Deinococcus</taxon>
    </lineage>
</organism>
<dbReference type="RefSeq" id="WP_110885673.1">
    <property type="nucleotide sequence ID" value="NZ_QJSX01000003.1"/>
</dbReference>
<accession>A0A318SAA3</accession>
<dbReference type="Proteomes" id="UP000248326">
    <property type="component" value="Unassembled WGS sequence"/>
</dbReference>
<dbReference type="EMBL" id="QJSX01000003">
    <property type="protein sequence ID" value="PYE55318.1"/>
    <property type="molecule type" value="Genomic_DNA"/>
</dbReference>
<reference evidence="1 2" key="1">
    <citation type="submission" date="2018-06" db="EMBL/GenBank/DDBJ databases">
        <title>Genomic Encyclopedia of Type Strains, Phase IV (KMG-IV): sequencing the most valuable type-strain genomes for metagenomic binning, comparative biology and taxonomic classification.</title>
        <authorList>
            <person name="Goeker M."/>
        </authorList>
    </citation>
    <scope>NUCLEOTIDE SEQUENCE [LARGE SCALE GENOMIC DNA]</scope>
    <source>
        <strain evidence="1 2">DSM 18048</strain>
    </source>
</reference>
<evidence type="ECO:0008006" key="3">
    <source>
        <dbReference type="Google" id="ProtNLM"/>
    </source>
</evidence>
<comment type="caution">
    <text evidence="1">The sequence shown here is derived from an EMBL/GenBank/DDBJ whole genome shotgun (WGS) entry which is preliminary data.</text>
</comment>
<evidence type="ECO:0000313" key="2">
    <source>
        <dbReference type="Proteomes" id="UP000248326"/>
    </source>
</evidence>
<sequence>MNSRILIGVRGMTKEAGDKIARLLEDTEGIKKAIPDEGQIEVHYDASLLTVMDILRVVRSQGFLAGML</sequence>
<name>A0A318SAA3_9DEIO</name>
<dbReference type="OrthoDB" id="72676at2"/>
<protein>
    <recommendedName>
        <fullName evidence="3">Heavy-metal-associated domain-containing protein</fullName>
    </recommendedName>
</protein>
<keyword evidence="2" id="KW-1185">Reference proteome</keyword>
<evidence type="ECO:0000313" key="1">
    <source>
        <dbReference type="EMBL" id="PYE55318.1"/>
    </source>
</evidence>
<gene>
    <name evidence="1" type="ORF">DES52_103151</name>
</gene>
<proteinExistence type="predicted"/>